<keyword evidence="2" id="KW-0812">Transmembrane</keyword>
<dbReference type="GO" id="GO:0012505">
    <property type="term" value="C:endomembrane system"/>
    <property type="evidence" value="ECO:0007669"/>
    <property type="project" value="UniProtKB-SubCell"/>
</dbReference>
<gene>
    <name evidence="7" type="ORF">FK219_009805</name>
</gene>
<sequence length="94" mass="9785">MSRTRAILAAVLVGLGALAYGVSPIDVIPELLVGPLGFGDDLAVLAGAGFAIWKLLSGRDPRQAGPKPGTPPGSQPQHSPQPHYEQKPRPEQQG</sequence>
<evidence type="ECO:0000256" key="1">
    <source>
        <dbReference type="ARBA" id="ARBA00004127"/>
    </source>
</evidence>
<name>A0A9E5MID1_9MICO</name>
<evidence type="ECO:0000256" key="2">
    <source>
        <dbReference type="ARBA" id="ARBA00022692"/>
    </source>
</evidence>
<dbReference type="Proteomes" id="UP000818266">
    <property type="component" value="Unassembled WGS sequence"/>
</dbReference>
<dbReference type="AlphaFoldDB" id="A0A9E5MID1"/>
<evidence type="ECO:0000256" key="4">
    <source>
        <dbReference type="ARBA" id="ARBA00023136"/>
    </source>
</evidence>
<evidence type="ECO:0000313" key="8">
    <source>
        <dbReference type="Proteomes" id="UP000818266"/>
    </source>
</evidence>
<dbReference type="EMBL" id="VIKT02000016">
    <property type="protein sequence ID" value="NHF63530.1"/>
    <property type="molecule type" value="Genomic_DNA"/>
</dbReference>
<keyword evidence="3" id="KW-1133">Transmembrane helix</keyword>
<dbReference type="RefSeq" id="WP_152582582.1">
    <property type="nucleotide sequence ID" value="NZ_VIKT02000016.1"/>
</dbReference>
<feature type="compositionally biased region" description="Basic and acidic residues" evidence="5">
    <location>
        <begin position="84"/>
        <end position="94"/>
    </location>
</feature>
<organism evidence="7 8">
    <name type="scientific">Microcella pacifica</name>
    <dbReference type="NCBI Taxonomy" id="2591847"/>
    <lineage>
        <taxon>Bacteria</taxon>
        <taxon>Bacillati</taxon>
        <taxon>Actinomycetota</taxon>
        <taxon>Actinomycetes</taxon>
        <taxon>Micrococcales</taxon>
        <taxon>Microbacteriaceae</taxon>
        <taxon>Microcella</taxon>
    </lineage>
</organism>
<dbReference type="OrthoDB" id="5147173at2"/>
<comment type="caution">
    <text evidence="7">The sequence shown here is derived from an EMBL/GenBank/DDBJ whole genome shotgun (WGS) entry which is preliminary data.</text>
</comment>
<evidence type="ECO:0000256" key="3">
    <source>
        <dbReference type="ARBA" id="ARBA00022989"/>
    </source>
</evidence>
<dbReference type="InterPro" id="IPR010652">
    <property type="entry name" value="DUF1232"/>
</dbReference>
<dbReference type="Pfam" id="PF06803">
    <property type="entry name" value="DUF1232"/>
    <property type="match status" value="1"/>
</dbReference>
<keyword evidence="8" id="KW-1185">Reference proteome</keyword>
<accession>A0A9E5MID1</accession>
<proteinExistence type="predicted"/>
<reference evidence="7 8" key="1">
    <citation type="submission" date="2020-03" db="EMBL/GenBank/DDBJ databases">
        <title>Chryseoglobus sp. isolated from a deep-sea seamount.</title>
        <authorList>
            <person name="Zhang D.-C."/>
        </authorList>
    </citation>
    <scope>NUCLEOTIDE SEQUENCE [LARGE SCALE GENOMIC DNA]</scope>
    <source>
        <strain evidence="7 8">KN1116</strain>
    </source>
</reference>
<evidence type="ECO:0000313" key="7">
    <source>
        <dbReference type="EMBL" id="NHF63530.1"/>
    </source>
</evidence>
<feature type="region of interest" description="Disordered" evidence="5">
    <location>
        <begin position="59"/>
        <end position="94"/>
    </location>
</feature>
<evidence type="ECO:0000256" key="5">
    <source>
        <dbReference type="SAM" id="MobiDB-lite"/>
    </source>
</evidence>
<feature type="domain" description="DUF1232" evidence="6">
    <location>
        <begin position="12"/>
        <end position="46"/>
    </location>
</feature>
<evidence type="ECO:0000259" key="6">
    <source>
        <dbReference type="Pfam" id="PF06803"/>
    </source>
</evidence>
<protein>
    <submittedName>
        <fullName evidence="7">DUF1232 domain-containing protein</fullName>
    </submittedName>
</protein>
<keyword evidence="4" id="KW-0472">Membrane</keyword>
<comment type="subcellular location">
    <subcellularLocation>
        <location evidence="1">Endomembrane system</location>
        <topology evidence="1">Multi-pass membrane protein</topology>
    </subcellularLocation>
</comment>